<reference evidence="1" key="1">
    <citation type="journal article" date="2018" name="Antonie Van Leeuwenhoek">
        <title>Proteinivorax hydrogeniformans sp. nov., an anaerobic, haloalkaliphilic bacterium fermenting proteinaceous compounds with high hydrogen production.</title>
        <authorList>
            <person name="Boltyanskaya Y."/>
            <person name="Detkova E."/>
            <person name="Pimenov N."/>
            <person name="Kevbrin V."/>
        </authorList>
    </citation>
    <scope>NUCLEOTIDE SEQUENCE</scope>
    <source>
        <strain evidence="1">Z-710</strain>
    </source>
</reference>
<gene>
    <name evidence="1" type="ORF">PRVXH_002333</name>
</gene>
<dbReference type="EMBL" id="CP159485">
    <property type="protein sequence ID" value="XCI28376.1"/>
    <property type="molecule type" value="Genomic_DNA"/>
</dbReference>
<dbReference type="RefSeq" id="WP_353892941.1">
    <property type="nucleotide sequence ID" value="NZ_CP159485.1"/>
</dbReference>
<accession>A0AAU8HSM6</accession>
<dbReference type="AlphaFoldDB" id="A0AAU8HSM6"/>
<organism evidence="1">
    <name type="scientific">Proteinivorax hydrogeniformans</name>
    <dbReference type="NCBI Taxonomy" id="1826727"/>
    <lineage>
        <taxon>Bacteria</taxon>
        <taxon>Bacillati</taxon>
        <taxon>Bacillota</taxon>
        <taxon>Clostridia</taxon>
        <taxon>Eubacteriales</taxon>
        <taxon>Proteinivoracaceae</taxon>
        <taxon>Proteinivorax</taxon>
    </lineage>
</organism>
<sequence>MGKYVVLLHGLGRTNTAMEKMERFLSESGFIVYNLHYPSTKHKINKLADLVYKMLEEKKLTEVKELNFVTHSLGGIILRVIAEKHHLRNWGHVVMLAPPNKGSQVVDYMRKTPLLYWVLGPAALELGTDSQGIAQKLPQRVDFSLGVIAGTSSINRIFSRFFLKGKKNDGKVTVENTKIEGMKDFITVEENHTFIMNSSKVQKHVFSFLKTGHFASESNKH</sequence>
<proteinExistence type="predicted"/>
<protein>
    <submittedName>
        <fullName evidence="1">Uncharacterized protein</fullName>
    </submittedName>
</protein>
<dbReference type="PANTHER" id="PTHR37946:SF1">
    <property type="entry name" value="SLL1969 PROTEIN"/>
    <property type="match status" value="1"/>
</dbReference>
<dbReference type="PANTHER" id="PTHR37946">
    <property type="entry name" value="SLL1969 PROTEIN"/>
    <property type="match status" value="1"/>
</dbReference>
<dbReference type="Pfam" id="PF02089">
    <property type="entry name" value="Palm_thioest"/>
    <property type="match status" value="1"/>
</dbReference>
<name>A0AAU8HSM6_9FIRM</name>
<evidence type="ECO:0000313" key="1">
    <source>
        <dbReference type="EMBL" id="XCI28376.1"/>
    </source>
</evidence>
<dbReference type="InterPro" id="IPR029058">
    <property type="entry name" value="AB_hydrolase_fold"/>
</dbReference>
<dbReference type="Gene3D" id="3.40.50.1820">
    <property type="entry name" value="alpha/beta hydrolase"/>
    <property type="match status" value="1"/>
</dbReference>
<reference evidence="1" key="2">
    <citation type="submission" date="2024-06" db="EMBL/GenBank/DDBJ databases">
        <authorList>
            <person name="Petrova K.O."/>
            <person name="Toshchakov S.V."/>
            <person name="Boltjanskaja Y.V."/>
            <person name="Kevbrin V.V."/>
        </authorList>
    </citation>
    <scope>NUCLEOTIDE SEQUENCE</scope>
    <source>
        <strain evidence="1">Z-710</strain>
    </source>
</reference>
<dbReference type="SUPFAM" id="SSF53474">
    <property type="entry name" value="alpha/beta-Hydrolases"/>
    <property type="match status" value="1"/>
</dbReference>